<sequence length="58" mass="6476">MKSDNTISRAGYAAVFGFNLGQLTCYLIDKIRPKYIKLLENKIKSDILDNTITNPLAA</sequence>
<proteinExistence type="predicted"/>
<evidence type="ECO:0000313" key="2">
    <source>
        <dbReference type="Proteomes" id="UP000254968"/>
    </source>
</evidence>
<keyword evidence="2" id="KW-1185">Reference proteome</keyword>
<dbReference type="AlphaFoldDB" id="A0A378JT02"/>
<dbReference type="Proteomes" id="UP000254968">
    <property type="component" value="Unassembled WGS sequence"/>
</dbReference>
<dbReference type="EMBL" id="UGNV01000005">
    <property type="protein sequence ID" value="STX55709.1"/>
    <property type="molecule type" value="Genomic_DNA"/>
</dbReference>
<name>A0A378JT02_9GAMM</name>
<organism evidence="1 2">
    <name type="scientific">Legionella beliardensis</name>
    <dbReference type="NCBI Taxonomy" id="91822"/>
    <lineage>
        <taxon>Bacteria</taxon>
        <taxon>Pseudomonadati</taxon>
        <taxon>Pseudomonadota</taxon>
        <taxon>Gammaproteobacteria</taxon>
        <taxon>Legionellales</taxon>
        <taxon>Legionellaceae</taxon>
        <taxon>Legionella</taxon>
    </lineage>
</organism>
<accession>A0A378JT02</accession>
<protein>
    <submittedName>
        <fullName evidence="1">Transposase IS4</fullName>
    </submittedName>
</protein>
<gene>
    <name evidence="1" type="ORF">NCTC13315_03079</name>
</gene>
<reference evidence="1 2" key="1">
    <citation type="submission" date="2018-06" db="EMBL/GenBank/DDBJ databases">
        <authorList>
            <consortium name="Pathogen Informatics"/>
            <person name="Doyle S."/>
        </authorList>
    </citation>
    <scope>NUCLEOTIDE SEQUENCE [LARGE SCALE GENOMIC DNA]</scope>
    <source>
        <strain evidence="1 2">NCTC13315</strain>
    </source>
</reference>
<evidence type="ECO:0000313" key="1">
    <source>
        <dbReference type="EMBL" id="STX55709.1"/>
    </source>
</evidence>